<comment type="cofactor">
    <cofactor evidence="1">
        <name>Fe cation</name>
        <dbReference type="ChEBI" id="CHEBI:24875"/>
    </cofactor>
</comment>
<comment type="pathway">
    <text evidence="12">Steroid hormone biosynthesis; dafachronic acid biosynthesis.</text>
</comment>
<dbReference type="InterPro" id="IPR045605">
    <property type="entry name" value="KshA-like_C"/>
</dbReference>
<evidence type="ECO:0000256" key="13">
    <source>
        <dbReference type="ARBA" id="ARBA00025729"/>
    </source>
</evidence>
<dbReference type="Gene3D" id="3.90.380.10">
    <property type="entry name" value="Naphthalene 1,2-dioxygenase Alpha Subunit, Chain A, domain 1"/>
    <property type="match status" value="1"/>
</dbReference>
<keyword evidence="19" id="KW-1185">Reference proteome</keyword>
<comment type="subcellular location">
    <subcellularLocation>
        <location evidence="2">Membrane</location>
    </subcellularLocation>
</comment>
<dbReference type="Proteomes" id="UP001059934">
    <property type="component" value="Chromosome"/>
</dbReference>
<keyword evidence="10" id="KW-0411">Iron-sulfur</keyword>
<dbReference type="CDD" id="cd03469">
    <property type="entry name" value="Rieske_RO_Alpha_N"/>
    <property type="match status" value="1"/>
</dbReference>
<dbReference type="PROSITE" id="PS51296">
    <property type="entry name" value="RIESKE"/>
    <property type="match status" value="1"/>
</dbReference>
<evidence type="ECO:0000313" key="19">
    <source>
        <dbReference type="Proteomes" id="UP001059934"/>
    </source>
</evidence>
<evidence type="ECO:0000256" key="11">
    <source>
        <dbReference type="ARBA" id="ARBA00023136"/>
    </source>
</evidence>
<evidence type="ECO:0000256" key="3">
    <source>
        <dbReference type="ARBA" id="ARBA00004972"/>
    </source>
</evidence>
<dbReference type="SUPFAM" id="SSF55961">
    <property type="entry name" value="Bet v1-like"/>
    <property type="match status" value="1"/>
</dbReference>
<evidence type="ECO:0000256" key="14">
    <source>
        <dbReference type="ARBA" id="ARBA00026095"/>
    </source>
</evidence>
<comment type="catalytic activity">
    <reaction evidence="16">
        <text>cholesterol + NADPH + O2 + H(+) = 7-dehydrocholesterol + NADP(+) + 2 H2O</text>
        <dbReference type="Rhea" id="RHEA:45024"/>
        <dbReference type="ChEBI" id="CHEBI:15377"/>
        <dbReference type="ChEBI" id="CHEBI:15378"/>
        <dbReference type="ChEBI" id="CHEBI:15379"/>
        <dbReference type="ChEBI" id="CHEBI:16113"/>
        <dbReference type="ChEBI" id="CHEBI:17759"/>
        <dbReference type="ChEBI" id="CHEBI:57783"/>
        <dbReference type="ChEBI" id="CHEBI:58349"/>
        <dbReference type="EC" id="1.14.19.21"/>
    </reaction>
    <physiologicalReaction direction="left-to-right" evidence="16">
        <dbReference type="Rhea" id="RHEA:45025"/>
    </physiologicalReaction>
</comment>
<dbReference type="Pfam" id="PF19298">
    <property type="entry name" value="KshA_C"/>
    <property type="match status" value="1"/>
</dbReference>
<dbReference type="InterPro" id="IPR017941">
    <property type="entry name" value="Rieske_2Fe-2S"/>
</dbReference>
<evidence type="ECO:0000256" key="12">
    <source>
        <dbReference type="ARBA" id="ARBA00025712"/>
    </source>
</evidence>
<keyword evidence="7" id="KW-1133">Transmembrane helix</keyword>
<evidence type="ECO:0000256" key="1">
    <source>
        <dbReference type="ARBA" id="ARBA00001962"/>
    </source>
</evidence>
<reference evidence="18" key="1">
    <citation type="submission" date="2022-08" db="EMBL/GenBank/DDBJ databases">
        <title>Catabolic pathway analysis in culturable SAR92 clade bacteria reveals their overlooked roles in DMSP degradation in coastal seas.</title>
        <authorList>
            <person name="He X."/>
            <person name="Zhang X."/>
            <person name="Zhang Y."/>
        </authorList>
    </citation>
    <scope>NUCLEOTIDE SEQUENCE</scope>
    <source>
        <strain evidence="18">H455</strain>
    </source>
</reference>
<keyword evidence="9" id="KW-0408">Iron</keyword>
<dbReference type="EC" id="1.14.19.21" evidence="14"/>
<proteinExistence type="inferred from homology"/>
<dbReference type="PANTHER" id="PTHR21266:SF32">
    <property type="entry name" value="CHOLESTEROL 7-DESATURASE NVD"/>
    <property type="match status" value="1"/>
</dbReference>
<dbReference type="Pfam" id="PF00355">
    <property type="entry name" value="Rieske"/>
    <property type="match status" value="1"/>
</dbReference>
<evidence type="ECO:0000256" key="10">
    <source>
        <dbReference type="ARBA" id="ARBA00023014"/>
    </source>
</evidence>
<accession>A0ABY5TPZ0</accession>
<dbReference type="EMBL" id="CP103416">
    <property type="protein sequence ID" value="UVW35890.1"/>
    <property type="molecule type" value="Genomic_DNA"/>
</dbReference>
<dbReference type="InterPro" id="IPR050584">
    <property type="entry name" value="Cholesterol_7-desaturase"/>
</dbReference>
<sequence>MIIASDRRLHSVNLPIPTGWFQVLYSSELEVGQAKPLEYFDQEMVAFRTESGQAKVVDAYCPHMGAHLGYGIRDQAGHGSAVVGESIVCPFHGWAYDGEGKCTHIPYAKNMPPKVAREEQVLGTWHVREINQCILVWYHPHGEAPTYEPLEIAEANSENSDWGELDTHSWEINTHMQEVGENAVDSVHFLYVHGTKDIPDAEVMEFEGHTRRGLLRTRNPTPQGIIEGSIENQNIGPGLAVVRFSGIVDTVLLAHLTPVTATHTRAFYSFIQKASDAESGKSRIAEAIVRNICQQMEEDRIIWDRKKYYEKPMLCDGDGPFAKFRKWYKQFLIE</sequence>
<evidence type="ECO:0000256" key="7">
    <source>
        <dbReference type="ARBA" id="ARBA00022989"/>
    </source>
</evidence>
<feature type="domain" description="Rieske" evidence="17">
    <location>
        <begin position="21"/>
        <end position="125"/>
    </location>
</feature>
<evidence type="ECO:0000256" key="15">
    <source>
        <dbReference type="ARBA" id="ARBA00047853"/>
    </source>
</evidence>
<keyword evidence="5" id="KW-0001">2Fe-2S</keyword>
<evidence type="ECO:0000313" key="18">
    <source>
        <dbReference type="EMBL" id="UVW35890.1"/>
    </source>
</evidence>
<evidence type="ECO:0000256" key="6">
    <source>
        <dbReference type="ARBA" id="ARBA00022723"/>
    </source>
</evidence>
<keyword evidence="6" id="KW-0479">Metal-binding</keyword>
<evidence type="ECO:0000256" key="2">
    <source>
        <dbReference type="ARBA" id="ARBA00004370"/>
    </source>
</evidence>
<keyword evidence="11" id="KW-0472">Membrane</keyword>
<evidence type="ECO:0000256" key="8">
    <source>
        <dbReference type="ARBA" id="ARBA00023002"/>
    </source>
</evidence>
<protein>
    <recommendedName>
        <fullName evidence="14">cholesterol 7-desaturase</fullName>
        <ecNumber evidence="14">1.14.19.21</ecNumber>
    </recommendedName>
</protein>
<dbReference type="PANTHER" id="PTHR21266">
    <property type="entry name" value="IRON-SULFUR DOMAIN CONTAINING PROTEIN"/>
    <property type="match status" value="1"/>
</dbReference>
<evidence type="ECO:0000256" key="9">
    <source>
        <dbReference type="ARBA" id="ARBA00023004"/>
    </source>
</evidence>
<evidence type="ECO:0000256" key="4">
    <source>
        <dbReference type="ARBA" id="ARBA00022692"/>
    </source>
</evidence>
<evidence type="ECO:0000256" key="5">
    <source>
        <dbReference type="ARBA" id="ARBA00022714"/>
    </source>
</evidence>
<organism evidence="18 19">
    <name type="scientific">SAR92 clade bacterium H455</name>
    <dbReference type="NCBI Taxonomy" id="2974818"/>
    <lineage>
        <taxon>Bacteria</taxon>
        <taxon>Pseudomonadati</taxon>
        <taxon>Pseudomonadota</taxon>
        <taxon>Gammaproteobacteria</taxon>
        <taxon>Cellvibrionales</taxon>
        <taxon>Porticoccaceae</taxon>
        <taxon>SAR92 clade</taxon>
    </lineage>
</organism>
<keyword evidence="8" id="KW-0560">Oxidoreductase</keyword>
<dbReference type="Gene3D" id="2.102.10.10">
    <property type="entry name" value="Rieske [2Fe-2S] iron-sulphur domain"/>
    <property type="match status" value="1"/>
</dbReference>
<dbReference type="SUPFAM" id="SSF50022">
    <property type="entry name" value="ISP domain"/>
    <property type="match status" value="1"/>
</dbReference>
<evidence type="ECO:0000259" key="17">
    <source>
        <dbReference type="PROSITE" id="PS51296"/>
    </source>
</evidence>
<evidence type="ECO:0000256" key="16">
    <source>
        <dbReference type="ARBA" id="ARBA00049548"/>
    </source>
</evidence>
<name>A0ABY5TPZ0_9GAMM</name>
<gene>
    <name evidence="18" type="ORF">NYF23_04580</name>
</gene>
<comment type="similarity">
    <text evidence="13">Belongs to the cholesterol 7-desaturase family.</text>
</comment>
<dbReference type="InterPro" id="IPR036922">
    <property type="entry name" value="Rieske_2Fe-2S_sf"/>
</dbReference>
<comment type="catalytic activity">
    <reaction evidence="15">
        <text>cholesterol + NADH + O2 + H(+) = 7-dehydrocholesterol + NAD(+) + 2 H2O</text>
        <dbReference type="Rhea" id="RHEA:51644"/>
        <dbReference type="ChEBI" id="CHEBI:15377"/>
        <dbReference type="ChEBI" id="CHEBI:15378"/>
        <dbReference type="ChEBI" id="CHEBI:15379"/>
        <dbReference type="ChEBI" id="CHEBI:16113"/>
        <dbReference type="ChEBI" id="CHEBI:17759"/>
        <dbReference type="ChEBI" id="CHEBI:57540"/>
        <dbReference type="ChEBI" id="CHEBI:57945"/>
        <dbReference type="EC" id="1.14.19.21"/>
    </reaction>
    <physiologicalReaction direction="left-to-right" evidence="15">
        <dbReference type="Rhea" id="RHEA:51645"/>
    </physiologicalReaction>
</comment>
<comment type="pathway">
    <text evidence="3">Hormone biosynthesis.</text>
</comment>
<keyword evidence="4" id="KW-0812">Transmembrane</keyword>